<dbReference type="AlphaFoldDB" id="A0A3B3RBQ3"/>
<dbReference type="InterPro" id="IPR028260">
    <property type="entry name" value="FAM177"/>
</dbReference>
<dbReference type="Proteomes" id="UP000261540">
    <property type="component" value="Unplaced"/>
</dbReference>
<evidence type="ECO:0000313" key="3">
    <source>
        <dbReference type="Proteomes" id="UP000261540"/>
    </source>
</evidence>
<organism evidence="2 3">
    <name type="scientific">Paramormyrops kingsleyae</name>
    <dbReference type="NCBI Taxonomy" id="1676925"/>
    <lineage>
        <taxon>Eukaryota</taxon>
        <taxon>Metazoa</taxon>
        <taxon>Chordata</taxon>
        <taxon>Craniata</taxon>
        <taxon>Vertebrata</taxon>
        <taxon>Euteleostomi</taxon>
        <taxon>Actinopterygii</taxon>
        <taxon>Neopterygii</taxon>
        <taxon>Teleostei</taxon>
        <taxon>Osteoglossocephala</taxon>
        <taxon>Osteoglossomorpha</taxon>
        <taxon>Osteoglossiformes</taxon>
        <taxon>Mormyridae</taxon>
        <taxon>Paramormyrops</taxon>
    </lineage>
</organism>
<evidence type="ECO:0000313" key="2">
    <source>
        <dbReference type="Ensembl" id="ENSPKIP00000015749.1"/>
    </source>
</evidence>
<protein>
    <submittedName>
        <fullName evidence="2">Uncharacterized protein</fullName>
    </submittedName>
</protein>
<keyword evidence="3" id="KW-1185">Reference proteome</keyword>
<evidence type="ECO:0000256" key="1">
    <source>
        <dbReference type="SAM" id="MobiDB-lite"/>
    </source>
</evidence>
<accession>A0A3B3RBQ3</accession>
<dbReference type="Ensembl" id="ENSPKIT00000040222.1">
    <property type="protein sequence ID" value="ENSPKIP00000015749.1"/>
    <property type="gene ID" value="ENSPKIG00000002355.1"/>
</dbReference>
<reference evidence="2" key="2">
    <citation type="submission" date="2025-09" db="UniProtKB">
        <authorList>
            <consortium name="Ensembl"/>
        </authorList>
    </citation>
    <scope>IDENTIFICATION</scope>
</reference>
<sequence length="85" mass="9270">MGGKLASLAGLNEARYQYAADEHERWKKKVCGDCGKITKRHLSSRTTSCYGTTGSPAEPCHPGSVVNTDHIPEGSCNRGYQEDKQ</sequence>
<reference evidence="2" key="1">
    <citation type="submission" date="2025-08" db="UniProtKB">
        <authorList>
            <consortium name="Ensembl"/>
        </authorList>
    </citation>
    <scope>IDENTIFICATION</scope>
</reference>
<dbReference type="Pfam" id="PF14774">
    <property type="entry name" value="FAM177"/>
    <property type="match status" value="1"/>
</dbReference>
<proteinExistence type="predicted"/>
<name>A0A3B3RBQ3_9TELE</name>
<feature type="region of interest" description="Disordered" evidence="1">
    <location>
        <begin position="60"/>
        <end position="85"/>
    </location>
</feature>